<dbReference type="GO" id="GO:0004523">
    <property type="term" value="F:RNA-DNA hybrid ribonuclease activity"/>
    <property type="evidence" value="ECO:0007669"/>
    <property type="project" value="InterPro"/>
</dbReference>
<accession>L7LZE3</accession>
<name>L7LZE3_RHIPC</name>
<reference evidence="2" key="2">
    <citation type="journal article" date="2015" name="J. Proteomics">
        <title>Sexual differences in the sialomes of the zebra tick, Rhipicephalus pulchellus.</title>
        <authorList>
            <person name="Tan A.W."/>
            <person name="Francischetti I.M."/>
            <person name="Slovak M."/>
            <person name="Kini R.M."/>
            <person name="Ribeiro J.M."/>
        </authorList>
    </citation>
    <scope>NUCLEOTIDE SEQUENCE</scope>
    <source>
        <tissue evidence="2">Salivary gland</tissue>
    </source>
</reference>
<dbReference type="PROSITE" id="PS50879">
    <property type="entry name" value="RNASE_H_1"/>
    <property type="match status" value="1"/>
</dbReference>
<reference evidence="2" key="1">
    <citation type="submission" date="2012-11" db="EMBL/GenBank/DDBJ databases">
        <authorList>
            <person name="Lucero-Rivera Y.E."/>
            <person name="Tovar-Ramirez D."/>
        </authorList>
    </citation>
    <scope>NUCLEOTIDE SEQUENCE</scope>
    <source>
        <tissue evidence="2">Salivary gland</tissue>
    </source>
</reference>
<evidence type="ECO:0000259" key="1">
    <source>
        <dbReference type="PROSITE" id="PS50879"/>
    </source>
</evidence>
<feature type="domain" description="RNase H type-1" evidence="1">
    <location>
        <begin position="167"/>
        <end position="299"/>
    </location>
</feature>
<dbReference type="InterPro" id="IPR002156">
    <property type="entry name" value="RNaseH_domain"/>
</dbReference>
<dbReference type="GO" id="GO:0003676">
    <property type="term" value="F:nucleic acid binding"/>
    <property type="evidence" value="ECO:0007669"/>
    <property type="project" value="InterPro"/>
</dbReference>
<dbReference type="InterPro" id="IPR036397">
    <property type="entry name" value="RNaseH_sf"/>
</dbReference>
<dbReference type="CDD" id="cd09276">
    <property type="entry name" value="Rnase_HI_RT_non_LTR"/>
    <property type="match status" value="1"/>
</dbReference>
<sequence length="460" mass="51140">MSVDGMLELYRALFLGFLRYSLPVLTNTCKTNLRILQAAQAQALRVCLGLPKCAPTEATIAIAKDQPIQTHIALEALRAHVRHFARAPSHHLATLPSERPQASYCATISRYSANLPSGFSPAAKPPIPPWCLIRPAVHLSVPGIKKKAELSSPVLKQLSLRLMHEKYTDHVHIYTDGSTTIRSSSGAVVVPARGVTVSFKTDHPTSSTAAELAALRTALCVLNREQPQRWSIFTDSKAALQSLLSALRHGPYEQLVFEIRHLIHTSSEKGHQVTFQWLPSHCGVIGNEHADNAARSALQGDKEEVIPLSRSDAAAMLRIVAKDISQPTLHTSRSQNYRQHHLNALRRFDIPTGLQRREATLLCRLWLRVAFTKSYSFRIGMADNALCDVCGTEETLQHIFCDCPRYAVQRRSLSSALARLDSRTMTLETVLQCHPEKSSRSQATKALLKFLRATDLHERL</sequence>
<dbReference type="EMBL" id="GACK01008052">
    <property type="protein sequence ID" value="JAA56982.1"/>
    <property type="molecule type" value="mRNA"/>
</dbReference>
<dbReference type="Gene3D" id="3.30.420.10">
    <property type="entry name" value="Ribonuclease H-like superfamily/Ribonuclease H"/>
    <property type="match status" value="1"/>
</dbReference>
<proteinExistence type="evidence at transcript level"/>
<organism evidence="2">
    <name type="scientific">Rhipicephalus pulchellus</name>
    <name type="common">Yellow backed tick</name>
    <name type="synonym">Dermacentor pulchellus</name>
    <dbReference type="NCBI Taxonomy" id="72859"/>
    <lineage>
        <taxon>Eukaryota</taxon>
        <taxon>Metazoa</taxon>
        <taxon>Ecdysozoa</taxon>
        <taxon>Arthropoda</taxon>
        <taxon>Chelicerata</taxon>
        <taxon>Arachnida</taxon>
        <taxon>Acari</taxon>
        <taxon>Parasitiformes</taxon>
        <taxon>Ixodida</taxon>
        <taxon>Ixodoidea</taxon>
        <taxon>Ixodidae</taxon>
        <taxon>Rhipicephalinae</taxon>
        <taxon>Rhipicephalus</taxon>
        <taxon>Rhipicephalus</taxon>
    </lineage>
</organism>
<protein>
    <submittedName>
        <fullName evidence="2">Putative tick transposon</fullName>
    </submittedName>
</protein>
<dbReference type="Pfam" id="PF00075">
    <property type="entry name" value="RNase_H"/>
    <property type="match status" value="1"/>
</dbReference>
<evidence type="ECO:0000313" key="2">
    <source>
        <dbReference type="EMBL" id="JAA56982.1"/>
    </source>
</evidence>
<dbReference type="AlphaFoldDB" id="L7LZE3"/>
<dbReference type="SUPFAM" id="SSF53098">
    <property type="entry name" value="Ribonuclease H-like"/>
    <property type="match status" value="1"/>
</dbReference>
<dbReference type="InterPro" id="IPR012337">
    <property type="entry name" value="RNaseH-like_sf"/>
</dbReference>